<protein>
    <submittedName>
        <fullName evidence="1">CRISPR-associated protein Csc1</fullName>
    </submittedName>
</protein>
<keyword evidence="2" id="KW-1185">Reference proteome</keyword>
<evidence type="ECO:0000313" key="1">
    <source>
        <dbReference type="EMBL" id="SEQ30133.1"/>
    </source>
</evidence>
<evidence type="ECO:0000313" key="2">
    <source>
        <dbReference type="Proteomes" id="UP000199114"/>
    </source>
</evidence>
<name>A0A1H9EY56_9EURY</name>
<dbReference type="AlphaFoldDB" id="A0A1H9EY56"/>
<dbReference type="InterPro" id="IPR017576">
    <property type="entry name" value="CRISPR-assoc_prot_Csc1"/>
</dbReference>
<dbReference type="EMBL" id="FOFD01000002">
    <property type="protein sequence ID" value="SEQ30133.1"/>
    <property type="molecule type" value="Genomic_DNA"/>
</dbReference>
<organism evidence="1 2">
    <name type="scientific">Natrinema salaciae</name>
    <dbReference type="NCBI Taxonomy" id="1186196"/>
    <lineage>
        <taxon>Archaea</taxon>
        <taxon>Methanobacteriati</taxon>
        <taxon>Methanobacteriota</taxon>
        <taxon>Stenosarchaea group</taxon>
        <taxon>Halobacteria</taxon>
        <taxon>Halobacteriales</taxon>
        <taxon>Natrialbaceae</taxon>
        <taxon>Natrinema</taxon>
    </lineage>
</organism>
<reference evidence="2" key="1">
    <citation type="submission" date="2016-10" db="EMBL/GenBank/DDBJ databases">
        <authorList>
            <person name="Varghese N."/>
            <person name="Submissions S."/>
        </authorList>
    </citation>
    <scope>NUCLEOTIDE SEQUENCE [LARGE SCALE GENOMIC DNA]</scope>
    <source>
        <strain evidence="2">DSM 25055</strain>
    </source>
</reference>
<sequence length="234" mass="26626">MMIERTYEARLYAPLFYSSAEGRSIRTQPTLSATALMHAIGYRYCGLEKRYALVGEDATSASYDHLRDLPLFVSDMRPVSVKANERTFRSTDYRSERHFTTADPDVADQVTGGKSVPEVLERSGAGWQTIRRYQGLSPGSTFEFTVWSEERLPDRPSFRMGIGQTGEFRATESDLDQLVLNKFLLEEVYDLSTETLSELLERSDKFERGNDPRLQHFVGVDPAYARDIIIPEVS</sequence>
<gene>
    <name evidence="1" type="ORF">SAMN04489841_1405</name>
</gene>
<dbReference type="Proteomes" id="UP000199114">
    <property type="component" value="Unassembled WGS sequence"/>
</dbReference>
<proteinExistence type="predicted"/>
<accession>A0A1H9EY56</accession>
<dbReference type="Pfam" id="PF26241">
    <property type="entry name" value="Cas_Csc1"/>
    <property type="match status" value="1"/>
</dbReference>
<dbReference type="STRING" id="1186196.SAMN04489841_1405"/>